<dbReference type="EMBL" id="JADOET010000012">
    <property type="protein sequence ID" value="MBF8150886.1"/>
    <property type="molecule type" value="Genomic_DNA"/>
</dbReference>
<protein>
    <recommendedName>
        <fullName evidence="3">TerB family tellurite resistance protein</fullName>
    </recommendedName>
</protein>
<dbReference type="RefSeq" id="WP_195872145.1">
    <property type="nucleotide sequence ID" value="NZ_JADOET010000012.1"/>
</dbReference>
<name>A0ABS0EL85_9FLAO</name>
<comment type="caution">
    <text evidence="1">The sequence shown here is derived from an EMBL/GenBank/DDBJ whole genome shotgun (WGS) entry which is preliminary data.</text>
</comment>
<dbReference type="Proteomes" id="UP000611215">
    <property type="component" value="Unassembled WGS sequence"/>
</dbReference>
<keyword evidence="2" id="KW-1185">Reference proteome</keyword>
<dbReference type="SUPFAM" id="SSF158682">
    <property type="entry name" value="TerB-like"/>
    <property type="match status" value="1"/>
</dbReference>
<sequence>MNQKTHIEFYRSLGHLYYAIAAADNRIREEELSALTTTIAKEWISLDKDAEYILEMFKQLQQSEQKTPDACFQSFVNFKRAHYALFNNTINSKILKTATAITTSFSGQNKSELILLAKLDLELKKEESKG</sequence>
<evidence type="ECO:0000313" key="2">
    <source>
        <dbReference type="Proteomes" id="UP000611215"/>
    </source>
</evidence>
<accession>A0ABS0EL85</accession>
<evidence type="ECO:0000313" key="1">
    <source>
        <dbReference type="EMBL" id="MBF8150886.1"/>
    </source>
</evidence>
<proteinExistence type="predicted"/>
<organism evidence="1 2">
    <name type="scientific">Winogradskyella marina</name>
    <dbReference type="NCBI Taxonomy" id="2785530"/>
    <lineage>
        <taxon>Bacteria</taxon>
        <taxon>Pseudomonadati</taxon>
        <taxon>Bacteroidota</taxon>
        <taxon>Flavobacteriia</taxon>
        <taxon>Flavobacteriales</taxon>
        <taxon>Flavobacteriaceae</taxon>
        <taxon>Winogradskyella</taxon>
    </lineage>
</organism>
<dbReference type="InterPro" id="IPR029024">
    <property type="entry name" value="TerB-like"/>
</dbReference>
<gene>
    <name evidence="1" type="ORF">ITJ86_13315</name>
</gene>
<evidence type="ECO:0008006" key="3">
    <source>
        <dbReference type="Google" id="ProtNLM"/>
    </source>
</evidence>
<reference evidence="1 2" key="1">
    <citation type="submission" date="2020-11" db="EMBL/GenBank/DDBJ databases">
        <title>Winogradskyella marina sp. nov., isolated from marine sediment.</title>
        <authorList>
            <person name="Bo J."/>
            <person name="Wang S."/>
            <person name="Song X."/>
            <person name="Du Z."/>
        </authorList>
    </citation>
    <scope>NUCLEOTIDE SEQUENCE [LARGE SCALE GENOMIC DNA]</scope>
    <source>
        <strain evidence="1 2">F6397</strain>
    </source>
</reference>